<gene>
    <name evidence="2" type="ORF">TrLO_g12065</name>
</gene>
<sequence>MIQIALLFTCLWLPAAPFLVHQGRHRSCHSLHNGKSDSDESSSSIMDEFLNDFASQSAHLLASPDLPTKQKRSLTFTASPLIGGHAPQTPSPFYSPDFVVQHILSCLMQDVDTIGVDQAFKFTQLAAAGESSSLRVNWRSPSTSNDGITLGQFNDILKESLSPPYYTLSNMDDFSFTRLPQFDESDLSCYVDIYTRNCDDTEPNKNDTEECLVGLWRFHLNREAKLPAANHKDCWLINRVEVLGGDFG</sequence>
<evidence type="ECO:0000256" key="1">
    <source>
        <dbReference type="SAM" id="SignalP"/>
    </source>
</evidence>
<comment type="caution">
    <text evidence="2">The sequence shown here is derived from an EMBL/GenBank/DDBJ whole genome shotgun (WGS) entry which is preliminary data.</text>
</comment>
<protein>
    <submittedName>
        <fullName evidence="2">Uncharacterized protein</fullName>
    </submittedName>
</protein>
<evidence type="ECO:0000313" key="3">
    <source>
        <dbReference type="Proteomes" id="UP001165122"/>
    </source>
</evidence>
<organism evidence="2 3">
    <name type="scientific">Triparma laevis f. longispina</name>
    <dbReference type="NCBI Taxonomy" id="1714387"/>
    <lineage>
        <taxon>Eukaryota</taxon>
        <taxon>Sar</taxon>
        <taxon>Stramenopiles</taxon>
        <taxon>Ochrophyta</taxon>
        <taxon>Bolidophyceae</taxon>
        <taxon>Parmales</taxon>
        <taxon>Triparmaceae</taxon>
        <taxon>Triparma</taxon>
    </lineage>
</organism>
<dbReference type="Proteomes" id="UP001165122">
    <property type="component" value="Unassembled WGS sequence"/>
</dbReference>
<proteinExistence type="predicted"/>
<name>A0A9W7ASI2_9STRA</name>
<dbReference type="EMBL" id="BRXW01000665">
    <property type="protein sequence ID" value="GMH73135.1"/>
    <property type="molecule type" value="Genomic_DNA"/>
</dbReference>
<feature type="signal peptide" evidence="1">
    <location>
        <begin position="1"/>
        <end position="17"/>
    </location>
</feature>
<feature type="chain" id="PRO_5040881109" evidence="1">
    <location>
        <begin position="18"/>
        <end position="248"/>
    </location>
</feature>
<keyword evidence="1" id="KW-0732">Signal</keyword>
<keyword evidence="3" id="KW-1185">Reference proteome</keyword>
<evidence type="ECO:0000313" key="2">
    <source>
        <dbReference type="EMBL" id="GMH73135.1"/>
    </source>
</evidence>
<reference evidence="3" key="1">
    <citation type="journal article" date="2023" name="Commun. Biol.">
        <title>Genome analysis of Parmales, the sister group of diatoms, reveals the evolutionary specialization of diatoms from phago-mixotrophs to photoautotrophs.</title>
        <authorList>
            <person name="Ban H."/>
            <person name="Sato S."/>
            <person name="Yoshikawa S."/>
            <person name="Yamada K."/>
            <person name="Nakamura Y."/>
            <person name="Ichinomiya M."/>
            <person name="Sato N."/>
            <person name="Blanc-Mathieu R."/>
            <person name="Endo H."/>
            <person name="Kuwata A."/>
            <person name="Ogata H."/>
        </authorList>
    </citation>
    <scope>NUCLEOTIDE SEQUENCE [LARGE SCALE GENOMIC DNA]</scope>
    <source>
        <strain evidence="3">NIES 3700</strain>
    </source>
</reference>
<dbReference type="AlphaFoldDB" id="A0A9W7ASI2"/>
<accession>A0A9W7ASI2</accession>